<evidence type="ECO:0000256" key="2">
    <source>
        <dbReference type="SAM" id="Phobius"/>
    </source>
</evidence>
<name>A0A934N8P9_9BACT</name>
<dbReference type="EMBL" id="JAEKNR010000170">
    <property type="protein sequence ID" value="MBJ7599736.1"/>
    <property type="molecule type" value="Genomic_DNA"/>
</dbReference>
<dbReference type="Proteomes" id="UP000612893">
    <property type="component" value="Unassembled WGS sequence"/>
</dbReference>
<protein>
    <submittedName>
        <fullName evidence="4">Phosphatase PAP2 family protein</fullName>
    </submittedName>
</protein>
<keyword evidence="2" id="KW-0812">Transmembrane</keyword>
<accession>A0A934N8P9</accession>
<comment type="caution">
    <text evidence="4">The sequence shown here is derived from an EMBL/GenBank/DDBJ whole genome shotgun (WGS) entry which is preliminary data.</text>
</comment>
<gene>
    <name evidence="4" type="ORF">JF922_16875</name>
</gene>
<dbReference type="RefSeq" id="WP_338203338.1">
    <property type="nucleotide sequence ID" value="NZ_JAEKNR010000170.1"/>
</dbReference>
<sequence length="94" mass="10148">VWFSVVYLGEHYVLDVVAGVALAGTSWGIGGMLWQPRVAGRRLAVLRRWGAWASKIRSGFSAAPLGASGPGGAARQLAVRWRPDRSHGRRGRPL</sequence>
<organism evidence="4 5">
    <name type="scientific">Candidatus Nephthysia bennettiae</name>
    <dbReference type="NCBI Taxonomy" id="3127016"/>
    <lineage>
        <taxon>Bacteria</taxon>
        <taxon>Bacillati</taxon>
        <taxon>Candidatus Dormiibacterota</taxon>
        <taxon>Candidatus Dormibacteria</taxon>
        <taxon>Candidatus Dormibacterales</taxon>
        <taxon>Candidatus Dormibacteraceae</taxon>
        <taxon>Candidatus Nephthysia</taxon>
    </lineage>
</organism>
<evidence type="ECO:0000313" key="5">
    <source>
        <dbReference type="Proteomes" id="UP000612893"/>
    </source>
</evidence>
<keyword evidence="2" id="KW-1133">Transmembrane helix</keyword>
<dbReference type="Pfam" id="PF14378">
    <property type="entry name" value="PAP2_3"/>
    <property type="match status" value="1"/>
</dbReference>
<evidence type="ECO:0000259" key="3">
    <source>
        <dbReference type="Pfam" id="PF14378"/>
    </source>
</evidence>
<dbReference type="AlphaFoldDB" id="A0A934N8P9"/>
<feature type="non-terminal residue" evidence="4">
    <location>
        <position position="1"/>
    </location>
</feature>
<evidence type="ECO:0000313" key="4">
    <source>
        <dbReference type="EMBL" id="MBJ7599736.1"/>
    </source>
</evidence>
<keyword evidence="5" id="KW-1185">Reference proteome</keyword>
<feature type="domain" description="Inositolphosphotransferase Aur1/Ipt1" evidence="3">
    <location>
        <begin position="2"/>
        <end position="28"/>
    </location>
</feature>
<feature type="transmembrane region" description="Helical" evidence="2">
    <location>
        <begin position="12"/>
        <end position="34"/>
    </location>
</feature>
<feature type="region of interest" description="Disordered" evidence="1">
    <location>
        <begin position="64"/>
        <end position="94"/>
    </location>
</feature>
<reference evidence="4" key="1">
    <citation type="submission" date="2020-10" db="EMBL/GenBank/DDBJ databases">
        <title>Ca. Dormibacterota MAGs.</title>
        <authorList>
            <person name="Montgomery K."/>
        </authorList>
    </citation>
    <scope>NUCLEOTIDE SEQUENCE [LARGE SCALE GENOMIC DNA]</scope>
    <source>
        <strain evidence="4">SC8812_S17_10</strain>
    </source>
</reference>
<dbReference type="GO" id="GO:0016020">
    <property type="term" value="C:membrane"/>
    <property type="evidence" value="ECO:0007669"/>
    <property type="project" value="UniProtKB-SubCell"/>
</dbReference>
<dbReference type="InterPro" id="IPR026841">
    <property type="entry name" value="Aur1/Ipt1"/>
</dbReference>
<proteinExistence type="predicted"/>
<evidence type="ECO:0000256" key="1">
    <source>
        <dbReference type="SAM" id="MobiDB-lite"/>
    </source>
</evidence>
<keyword evidence="2" id="KW-0472">Membrane</keyword>